<proteinExistence type="predicted"/>
<dbReference type="AlphaFoldDB" id="A0A8H7AQ56"/>
<keyword evidence="6" id="KW-1185">Reference proteome</keyword>
<dbReference type="EMBL" id="JAACFV010000007">
    <property type="protein sequence ID" value="KAF7513213.1"/>
    <property type="molecule type" value="Genomic_DNA"/>
</dbReference>
<name>A0A8H7AQ56_9EURO</name>
<organism evidence="5 6">
    <name type="scientific">Endocarpon pusillum</name>
    <dbReference type="NCBI Taxonomy" id="364733"/>
    <lineage>
        <taxon>Eukaryota</taxon>
        <taxon>Fungi</taxon>
        <taxon>Dikarya</taxon>
        <taxon>Ascomycota</taxon>
        <taxon>Pezizomycotina</taxon>
        <taxon>Eurotiomycetes</taxon>
        <taxon>Chaetothyriomycetidae</taxon>
        <taxon>Verrucariales</taxon>
        <taxon>Verrucariaceae</taxon>
        <taxon>Endocarpon</taxon>
    </lineage>
</organism>
<dbReference type="PANTHER" id="PTHR10067:SF9">
    <property type="entry name" value="PHOSPHATIDYLSERINE DECARBOXYLASE FAMILY PROTEIN (AFU_ORTHOLOGUE AFUA_7G01730)"/>
    <property type="match status" value="1"/>
</dbReference>
<dbReference type="PANTHER" id="PTHR10067">
    <property type="entry name" value="PHOSPHATIDYLSERINE DECARBOXYLASE"/>
    <property type="match status" value="1"/>
</dbReference>
<evidence type="ECO:0000256" key="1">
    <source>
        <dbReference type="ARBA" id="ARBA00022793"/>
    </source>
</evidence>
<dbReference type="Pfam" id="PF02666">
    <property type="entry name" value="PS_Dcarbxylase"/>
    <property type="match status" value="1"/>
</dbReference>
<evidence type="ECO:0000259" key="4">
    <source>
        <dbReference type="Pfam" id="PF12588"/>
    </source>
</evidence>
<feature type="compositionally biased region" description="Basic and acidic residues" evidence="3">
    <location>
        <begin position="1"/>
        <end position="16"/>
    </location>
</feature>
<keyword evidence="2" id="KW-0456">Lyase</keyword>
<accession>A0A8H7AQ56</accession>
<dbReference type="Proteomes" id="UP000606974">
    <property type="component" value="Unassembled WGS sequence"/>
</dbReference>
<reference evidence="5" key="1">
    <citation type="submission" date="2020-02" db="EMBL/GenBank/DDBJ databases">
        <authorList>
            <person name="Palmer J.M."/>
        </authorList>
    </citation>
    <scope>NUCLEOTIDE SEQUENCE</scope>
    <source>
        <strain evidence="5">EPUS1.4</strain>
        <tissue evidence="5">Thallus</tissue>
    </source>
</reference>
<feature type="domain" description="L-tryptophan decarboxylase PsiD-like" evidence="4">
    <location>
        <begin position="51"/>
        <end position="189"/>
    </location>
</feature>
<dbReference type="InterPro" id="IPR003817">
    <property type="entry name" value="PS_Dcarbxylase"/>
</dbReference>
<dbReference type="OrthoDB" id="5973539at2759"/>
<evidence type="ECO:0000313" key="6">
    <source>
        <dbReference type="Proteomes" id="UP000606974"/>
    </source>
</evidence>
<evidence type="ECO:0000313" key="5">
    <source>
        <dbReference type="EMBL" id="KAF7513213.1"/>
    </source>
</evidence>
<dbReference type="GO" id="GO:0004609">
    <property type="term" value="F:phosphatidylserine decarboxylase activity"/>
    <property type="evidence" value="ECO:0007669"/>
    <property type="project" value="InterPro"/>
</dbReference>
<dbReference type="Pfam" id="PF12588">
    <property type="entry name" value="PSDC"/>
    <property type="match status" value="1"/>
</dbReference>
<evidence type="ECO:0000256" key="3">
    <source>
        <dbReference type="SAM" id="MobiDB-lite"/>
    </source>
</evidence>
<evidence type="ECO:0000256" key="2">
    <source>
        <dbReference type="ARBA" id="ARBA00023239"/>
    </source>
</evidence>
<feature type="region of interest" description="Disordered" evidence="3">
    <location>
        <begin position="1"/>
        <end position="33"/>
    </location>
</feature>
<sequence length="461" mass="50987">MEDNQHHDSVLPKGVHDVSGCRNVSASDGHDHEKHLAASGAANGSEVNIDPALYELQKHIESDAGLMQLFTQAFQEIPDEFQDTPQEDGYLRIRDYRSMIDAIDRAIKKGPPWSSSSGSECVIGCPINEAMIWLMNTRTGSKIFFREDMNAHFANILSVWARYLSSADSLSVIHNEDGGWLSKDALEELLHEVNAVYNAPCQTSRFEEVFECQPSLPSYGFKSWDDFFTRRFRPNIRPIAFPADDSVVANPCESQPLSVTTNIAAKCRFLLKETSHSLFDMLDNDSYAHQFVGGTVYQGWLSMSNYHRWHAPVSGKVMKILQIRGTYYASDPSQGFENLDPVTGRPSPDRQAPDASHTLLGSVATRTVVLIRADRTDFGVVGFVAIGMAEVSSCVPTVAVGQHVSKGQDIGSFHFGGSSFCLLFQPEVNPHFLPVVKTALERPAEIGGRCIAVNSELAKLW</sequence>
<comment type="caution">
    <text evidence="5">The sequence shown here is derived from an EMBL/GenBank/DDBJ whole genome shotgun (WGS) entry which is preliminary data.</text>
</comment>
<dbReference type="GO" id="GO:0006646">
    <property type="term" value="P:phosphatidylethanolamine biosynthetic process"/>
    <property type="evidence" value="ECO:0007669"/>
    <property type="project" value="TreeGrafter"/>
</dbReference>
<protein>
    <recommendedName>
        <fullName evidence="4">L-tryptophan decarboxylase PsiD-like domain-containing protein</fullName>
    </recommendedName>
</protein>
<keyword evidence="1" id="KW-0210">Decarboxylase</keyword>
<dbReference type="InterPro" id="IPR022237">
    <property type="entry name" value="PsiD-like"/>
</dbReference>
<dbReference type="GO" id="GO:0005739">
    <property type="term" value="C:mitochondrion"/>
    <property type="evidence" value="ECO:0007669"/>
    <property type="project" value="TreeGrafter"/>
</dbReference>
<gene>
    <name evidence="5" type="ORF">GJ744_010609</name>
</gene>